<keyword evidence="12 15" id="KW-1015">Disulfide bond</keyword>
<dbReference type="PANTHER" id="PTHR37928">
    <property type="entry name" value="CFEM DOMAIN PROTEIN (AFU_ORTHOLOGUE AFUA_6G14090)"/>
    <property type="match status" value="1"/>
</dbReference>
<evidence type="ECO:0000256" key="8">
    <source>
        <dbReference type="ARBA" id="ARBA00022723"/>
    </source>
</evidence>
<evidence type="ECO:0000256" key="5">
    <source>
        <dbReference type="ARBA" id="ARBA00022525"/>
    </source>
</evidence>
<evidence type="ECO:0000256" key="17">
    <source>
        <dbReference type="SAM" id="SignalP"/>
    </source>
</evidence>
<organism evidence="19 20">
    <name type="scientific">Corynespora cassiicola Philippines</name>
    <dbReference type="NCBI Taxonomy" id="1448308"/>
    <lineage>
        <taxon>Eukaryota</taxon>
        <taxon>Fungi</taxon>
        <taxon>Dikarya</taxon>
        <taxon>Ascomycota</taxon>
        <taxon>Pezizomycotina</taxon>
        <taxon>Dothideomycetes</taxon>
        <taxon>Pleosporomycetidae</taxon>
        <taxon>Pleosporales</taxon>
        <taxon>Corynesporascaceae</taxon>
        <taxon>Corynespora</taxon>
    </lineage>
</organism>
<evidence type="ECO:0000256" key="10">
    <source>
        <dbReference type="ARBA" id="ARBA00023004"/>
    </source>
</evidence>
<feature type="binding site" description="axial binding residue" evidence="15">
    <location>
        <position position="46"/>
    </location>
    <ligand>
        <name>heme</name>
        <dbReference type="ChEBI" id="CHEBI:30413"/>
    </ligand>
    <ligandPart>
        <name>Fe</name>
        <dbReference type="ChEBI" id="CHEBI:18248"/>
    </ligandPart>
</feature>
<dbReference type="Proteomes" id="UP000240883">
    <property type="component" value="Unassembled WGS sequence"/>
</dbReference>
<feature type="region of interest" description="Disordered" evidence="16">
    <location>
        <begin position="97"/>
        <end position="130"/>
    </location>
</feature>
<keyword evidence="11" id="KW-0472">Membrane</keyword>
<keyword evidence="9 17" id="KW-0732">Signal</keyword>
<keyword evidence="10 15" id="KW-0408">Iron</keyword>
<evidence type="ECO:0000256" key="9">
    <source>
        <dbReference type="ARBA" id="ARBA00022729"/>
    </source>
</evidence>
<evidence type="ECO:0000256" key="13">
    <source>
        <dbReference type="ARBA" id="ARBA00023180"/>
    </source>
</evidence>
<feature type="signal peptide" evidence="17">
    <location>
        <begin position="1"/>
        <end position="19"/>
    </location>
</feature>
<dbReference type="EMBL" id="KZ678135">
    <property type="protein sequence ID" value="PSN67405.1"/>
    <property type="molecule type" value="Genomic_DNA"/>
</dbReference>
<keyword evidence="13" id="KW-0325">Glycoprotein</keyword>
<feature type="disulfide bond" evidence="15">
    <location>
        <begin position="42"/>
        <end position="49"/>
    </location>
</feature>
<keyword evidence="6 15" id="KW-0349">Heme</keyword>
<gene>
    <name evidence="19" type="ORF">BS50DRAFT_574104</name>
</gene>
<keyword evidence="7" id="KW-0336">GPI-anchor</keyword>
<evidence type="ECO:0000256" key="12">
    <source>
        <dbReference type="ARBA" id="ARBA00023157"/>
    </source>
</evidence>
<evidence type="ECO:0000256" key="14">
    <source>
        <dbReference type="ARBA" id="ARBA00023288"/>
    </source>
</evidence>
<evidence type="ECO:0000256" key="2">
    <source>
        <dbReference type="ARBA" id="ARBA00004613"/>
    </source>
</evidence>
<evidence type="ECO:0000256" key="11">
    <source>
        <dbReference type="ARBA" id="ARBA00023136"/>
    </source>
</evidence>
<evidence type="ECO:0000256" key="3">
    <source>
        <dbReference type="ARBA" id="ARBA00010031"/>
    </source>
</evidence>
<keyword evidence="5" id="KW-0964">Secreted</keyword>
<dbReference type="AlphaFoldDB" id="A0A2T2NPN7"/>
<dbReference type="GO" id="GO:0005576">
    <property type="term" value="C:extracellular region"/>
    <property type="evidence" value="ECO:0007669"/>
    <property type="project" value="UniProtKB-SubCell"/>
</dbReference>
<dbReference type="OrthoDB" id="3065412at2759"/>
<dbReference type="GO" id="GO:0005886">
    <property type="term" value="C:plasma membrane"/>
    <property type="evidence" value="ECO:0007669"/>
    <property type="project" value="UniProtKB-SubCell"/>
</dbReference>
<feature type="compositionally biased region" description="Polar residues" evidence="16">
    <location>
        <begin position="114"/>
        <end position="128"/>
    </location>
</feature>
<dbReference type="PROSITE" id="PS52012">
    <property type="entry name" value="CFEM"/>
    <property type="match status" value="1"/>
</dbReference>
<evidence type="ECO:0000256" key="1">
    <source>
        <dbReference type="ARBA" id="ARBA00004609"/>
    </source>
</evidence>
<evidence type="ECO:0000256" key="6">
    <source>
        <dbReference type="ARBA" id="ARBA00022617"/>
    </source>
</evidence>
<dbReference type="Pfam" id="PF05730">
    <property type="entry name" value="CFEM"/>
    <property type="match status" value="1"/>
</dbReference>
<evidence type="ECO:0000256" key="4">
    <source>
        <dbReference type="ARBA" id="ARBA00022475"/>
    </source>
</evidence>
<dbReference type="GO" id="GO:0046872">
    <property type="term" value="F:metal ion binding"/>
    <property type="evidence" value="ECO:0007669"/>
    <property type="project" value="UniProtKB-UniRule"/>
</dbReference>
<feature type="compositionally biased region" description="Low complexity" evidence="16">
    <location>
        <begin position="98"/>
        <end position="113"/>
    </location>
</feature>
<comment type="similarity">
    <text evidence="3">Belongs to the RBT5 family.</text>
</comment>
<evidence type="ECO:0000256" key="16">
    <source>
        <dbReference type="SAM" id="MobiDB-lite"/>
    </source>
</evidence>
<dbReference type="STRING" id="1448308.A0A2T2NPN7"/>
<reference evidence="19 20" key="1">
    <citation type="journal article" date="2018" name="Front. Microbiol.">
        <title>Genome-Wide Analysis of Corynespora cassiicola Leaf Fall Disease Putative Effectors.</title>
        <authorList>
            <person name="Lopez D."/>
            <person name="Ribeiro S."/>
            <person name="Label P."/>
            <person name="Fumanal B."/>
            <person name="Venisse J.S."/>
            <person name="Kohler A."/>
            <person name="de Oliveira R.R."/>
            <person name="Labutti K."/>
            <person name="Lipzen A."/>
            <person name="Lail K."/>
            <person name="Bauer D."/>
            <person name="Ohm R.A."/>
            <person name="Barry K.W."/>
            <person name="Spatafora J."/>
            <person name="Grigoriev I.V."/>
            <person name="Martin F.M."/>
            <person name="Pujade-Renaud V."/>
        </authorList>
    </citation>
    <scope>NUCLEOTIDE SEQUENCE [LARGE SCALE GENOMIC DNA]</scope>
    <source>
        <strain evidence="19 20">Philippines</strain>
    </source>
</reference>
<comment type="subcellular location">
    <subcellularLocation>
        <location evidence="1">Cell membrane</location>
        <topology evidence="1">Lipid-anchor</topology>
        <topology evidence="1">GPI-anchor</topology>
    </subcellularLocation>
    <subcellularLocation>
        <location evidence="2">Secreted</location>
    </subcellularLocation>
</comment>
<dbReference type="SMART" id="SM00747">
    <property type="entry name" value="CFEM"/>
    <property type="match status" value="1"/>
</dbReference>
<keyword evidence="8 15" id="KW-0479">Metal-binding</keyword>
<keyword evidence="14" id="KW-0449">Lipoprotein</keyword>
<evidence type="ECO:0000259" key="18">
    <source>
        <dbReference type="PROSITE" id="PS52012"/>
    </source>
</evidence>
<evidence type="ECO:0000256" key="15">
    <source>
        <dbReference type="PROSITE-ProRule" id="PRU01356"/>
    </source>
</evidence>
<protein>
    <recommendedName>
        <fullName evidence="18">CFEM domain-containing protein</fullName>
    </recommendedName>
</protein>
<dbReference type="InterPro" id="IPR051735">
    <property type="entry name" value="CFEM_domain"/>
</dbReference>
<dbReference type="PANTHER" id="PTHR37928:SF2">
    <property type="entry name" value="GPI ANCHORED CFEM DOMAIN PROTEIN (AFU_ORTHOLOGUE AFUA_6G10580)"/>
    <property type="match status" value="1"/>
</dbReference>
<evidence type="ECO:0000256" key="7">
    <source>
        <dbReference type="ARBA" id="ARBA00022622"/>
    </source>
</evidence>
<accession>A0A2T2NPN7</accession>
<sequence length="151" mass="14555">MRFLFSAVALVVSFAAVNAQDLSGIPNCALPCFATAVPASGCSISDTECQCTTGRDSITQSITECVPGKCSSEDIASLASAVEGICQRAGVTVSDLPTSVPSGTSGSSNASGTARLTSTGTGSPAQSTGGAAVNAAGMGAVALGVAAVLGF</sequence>
<keyword evidence="20" id="KW-1185">Reference proteome</keyword>
<feature type="domain" description="CFEM" evidence="18">
    <location>
        <begin position="1"/>
        <end position="113"/>
    </location>
</feature>
<proteinExistence type="inferred from homology"/>
<dbReference type="GO" id="GO:0098552">
    <property type="term" value="C:side of membrane"/>
    <property type="evidence" value="ECO:0007669"/>
    <property type="project" value="UniProtKB-KW"/>
</dbReference>
<dbReference type="InterPro" id="IPR008427">
    <property type="entry name" value="Extracellular_membr_CFEM_dom"/>
</dbReference>
<keyword evidence="4" id="KW-1003">Cell membrane</keyword>
<comment type="caution">
    <text evidence="15">Lacks conserved residue(s) required for the propagation of feature annotation.</text>
</comment>
<evidence type="ECO:0000313" key="19">
    <source>
        <dbReference type="EMBL" id="PSN67405.1"/>
    </source>
</evidence>
<evidence type="ECO:0000313" key="20">
    <source>
        <dbReference type="Proteomes" id="UP000240883"/>
    </source>
</evidence>
<feature type="chain" id="PRO_5015498364" description="CFEM domain-containing protein" evidence="17">
    <location>
        <begin position="20"/>
        <end position="151"/>
    </location>
</feature>
<name>A0A2T2NPN7_CORCC</name>